<dbReference type="STRING" id="454194.PYK22_02022"/>
<dbReference type="Pfam" id="PF04390">
    <property type="entry name" value="LptE"/>
    <property type="match status" value="1"/>
</dbReference>
<dbReference type="Gene3D" id="3.30.160.150">
    <property type="entry name" value="Lipoprotein like domain"/>
    <property type="match status" value="1"/>
</dbReference>
<evidence type="ECO:0000313" key="1">
    <source>
        <dbReference type="EMBL" id="CDM66013.1"/>
    </source>
</evidence>
<reference evidence="1 2" key="1">
    <citation type="submission" date="2013-12" db="EMBL/GenBank/DDBJ databases">
        <authorList>
            <person name="Stott M."/>
        </authorList>
    </citation>
    <scope>NUCLEOTIDE SEQUENCE [LARGE SCALE GENOMIC DNA]</scope>
    <source>
        <strain evidence="1 2">K22</strain>
    </source>
</reference>
<dbReference type="GO" id="GO:0019867">
    <property type="term" value="C:outer membrane"/>
    <property type="evidence" value="ECO:0007669"/>
    <property type="project" value="InterPro"/>
</dbReference>
<dbReference type="AlphaFoldDB" id="A0A0B6WXM6"/>
<dbReference type="Proteomes" id="UP000031518">
    <property type="component" value="Unassembled WGS sequence"/>
</dbReference>
<sequence>MGLGRLSSGFARNGRRVLLLVTISLLASGFTECYKPMTRNGLPERIHVIAVPAFQNQALHYRIESRFTKAVMDELIRRGRGLRVQSERDGADAVIDGTIKRFGFSSVLLDNNGRARVFEVEIQAAVTVRDQKANKVLYDNQNYVFRGEFEFAQDPRVFFNEEDAAVDRIARSFAESLVSTLVNGFGAIR</sequence>
<protein>
    <submittedName>
        <fullName evidence="1">Lipopolysaccharide-assembly</fullName>
    </submittedName>
</protein>
<proteinExistence type="predicted"/>
<name>A0A0B6WXM6_9BACT</name>
<keyword evidence="2" id="KW-1185">Reference proteome</keyword>
<evidence type="ECO:0000313" key="2">
    <source>
        <dbReference type="Proteomes" id="UP000031518"/>
    </source>
</evidence>
<gene>
    <name evidence="1" type="ORF">PYK22_02022</name>
</gene>
<dbReference type="EMBL" id="CBXV010000007">
    <property type="protein sequence ID" value="CDM66013.1"/>
    <property type="molecule type" value="Genomic_DNA"/>
</dbReference>
<reference evidence="1 2" key="2">
    <citation type="submission" date="2015-01" db="EMBL/GenBank/DDBJ databases">
        <title>Complete genome sequence of Pyrinomonas methylaliphatogenes type strain K22T.</title>
        <authorList>
            <person name="Lee K.C.Y."/>
            <person name="Power J.F."/>
            <person name="Dunfield P.F."/>
            <person name="Morgan X.C."/>
            <person name="Huttenhower C."/>
            <person name="Stott M.B."/>
        </authorList>
    </citation>
    <scope>NUCLEOTIDE SEQUENCE [LARGE SCALE GENOMIC DNA]</scope>
    <source>
        <strain evidence="1 2">K22</strain>
    </source>
</reference>
<dbReference type="GO" id="GO:0043165">
    <property type="term" value="P:Gram-negative-bacterium-type cell outer membrane assembly"/>
    <property type="evidence" value="ECO:0007669"/>
    <property type="project" value="InterPro"/>
</dbReference>
<accession>A0A0B6WXM6</accession>
<dbReference type="InterPro" id="IPR007485">
    <property type="entry name" value="LPS_assembly_LptE"/>
</dbReference>
<organism evidence="1 2">
    <name type="scientific">Pyrinomonas methylaliphatogenes</name>
    <dbReference type="NCBI Taxonomy" id="454194"/>
    <lineage>
        <taxon>Bacteria</taxon>
        <taxon>Pseudomonadati</taxon>
        <taxon>Acidobacteriota</taxon>
        <taxon>Blastocatellia</taxon>
        <taxon>Blastocatellales</taxon>
        <taxon>Pyrinomonadaceae</taxon>
        <taxon>Pyrinomonas</taxon>
    </lineage>
</organism>